<dbReference type="EMBL" id="VLLL01000006">
    <property type="protein sequence ID" value="TWJ13062.1"/>
    <property type="molecule type" value="Genomic_DNA"/>
</dbReference>
<name>A0A562V5J7_9ACTN</name>
<accession>A0A562V5J7</accession>
<dbReference type="OrthoDB" id="4495998at2"/>
<protein>
    <submittedName>
        <fullName evidence="1">Uncharacterized protein</fullName>
    </submittedName>
</protein>
<organism evidence="1 2">
    <name type="scientific">Stackebrandtia albiflava</name>
    <dbReference type="NCBI Taxonomy" id="406432"/>
    <lineage>
        <taxon>Bacteria</taxon>
        <taxon>Bacillati</taxon>
        <taxon>Actinomycetota</taxon>
        <taxon>Actinomycetes</taxon>
        <taxon>Glycomycetales</taxon>
        <taxon>Glycomycetaceae</taxon>
        <taxon>Stackebrandtia</taxon>
    </lineage>
</organism>
<proteinExistence type="predicted"/>
<comment type="caution">
    <text evidence="1">The sequence shown here is derived from an EMBL/GenBank/DDBJ whole genome shotgun (WGS) entry which is preliminary data.</text>
</comment>
<reference evidence="1 2" key="1">
    <citation type="journal article" date="2013" name="Stand. Genomic Sci.">
        <title>Genomic Encyclopedia of Type Strains, Phase I: The one thousand microbial genomes (KMG-I) project.</title>
        <authorList>
            <person name="Kyrpides N.C."/>
            <person name="Woyke T."/>
            <person name="Eisen J.A."/>
            <person name="Garrity G."/>
            <person name="Lilburn T.G."/>
            <person name="Beck B.J."/>
            <person name="Whitman W.B."/>
            <person name="Hugenholtz P."/>
            <person name="Klenk H.P."/>
        </authorList>
    </citation>
    <scope>NUCLEOTIDE SEQUENCE [LARGE SCALE GENOMIC DNA]</scope>
    <source>
        <strain evidence="1 2">DSM 45044</strain>
    </source>
</reference>
<evidence type="ECO:0000313" key="2">
    <source>
        <dbReference type="Proteomes" id="UP000321617"/>
    </source>
</evidence>
<dbReference type="Proteomes" id="UP000321617">
    <property type="component" value="Unassembled WGS sequence"/>
</dbReference>
<sequence>MAARKEFQRAVREYRTAAGLANAARDAAPAFAPELPDRQRRIITRLAQAATVITPGWLGRALTRATDPPPLGGASGTDPLAVRIGECEAGPDHRFPVVVNLLGTGHLCVDADADDPRALSIVQSVPLRLLAARPADSFRVSLADLSGHGVFADFTAIETAGLTGPVAVDATGLDRILAETESHIASARRRHVSDLPERLVVLSGLHRADPRVVARLTAFAAAAVSARLHLVVAGWRGGTLPATTHVSMKGPQVSVAGVPLPVVVDGVPDPEVVRGVCADLADQHGWLIGDPP</sequence>
<evidence type="ECO:0000313" key="1">
    <source>
        <dbReference type="EMBL" id="TWJ13062.1"/>
    </source>
</evidence>
<dbReference type="AlphaFoldDB" id="A0A562V5J7"/>
<keyword evidence="2" id="KW-1185">Reference proteome</keyword>
<dbReference type="RefSeq" id="WP_147140659.1">
    <property type="nucleotide sequence ID" value="NZ_BAABIJ010000002.1"/>
</dbReference>
<gene>
    <name evidence="1" type="ORF">LX16_3830</name>
</gene>